<feature type="compositionally biased region" description="Basic residues" evidence="1">
    <location>
        <begin position="59"/>
        <end position="76"/>
    </location>
</feature>
<reference evidence="2 3" key="1">
    <citation type="submission" date="2016-07" db="EMBL/GenBank/DDBJ databases">
        <title>Pervasive Adenine N6-methylation of Active Genes in Fungi.</title>
        <authorList>
            <consortium name="DOE Joint Genome Institute"/>
            <person name="Mondo S.J."/>
            <person name="Dannebaum R.O."/>
            <person name="Kuo R.C."/>
            <person name="Labutti K."/>
            <person name="Haridas S."/>
            <person name="Kuo A."/>
            <person name="Salamov A."/>
            <person name="Ahrendt S.R."/>
            <person name="Lipzen A."/>
            <person name="Sullivan W."/>
            <person name="Andreopoulos W.B."/>
            <person name="Clum A."/>
            <person name="Lindquist E."/>
            <person name="Daum C."/>
            <person name="Ramamoorthy G.K."/>
            <person name="Gryganskyi A."/>
            <person name="Culley D."/>
            <person name="Magnuson J.K."/>
            <person name="James T.Y."/>
            <person name="O'Malley M.A."/>
            <person name="Stajich J.E."/>
            <person name="Spatafora J.W."/>
            <person name="Visel A."/>
            <person name="Grigoriev I.V."/>
        </authorList>
    </citation>
    <scope>NUCLEOTIDE SEQUENCE [LARGE SCALE GENOMIC DNA]</scope>
    <source>
        <strain evidence="2 3">JEL800</strain>
    </source>
</reference>
<comment type="caution">
    <text evidence="2">The sequence shown here is derived from an EMBL/GenBank/DDBJ whole genome shotgun (WGS) entry which is preliminary data.</text>
</comment>
<evidence type="ECO:0000313" key="2">
    <source>
        <dbReference type="EMBL" id="ORY31507.1"/>
    </source>
</evidence>
<keyword evidence="3" id="KW-1185">Reference proteome</keyword>
<proteinExistence type="predicted"/>
<organism evidence="2 3">
    <name type="scientific">Rhizoclosmatium globosum</name>
    <dbReference type="NCBI Taxonomy" id="329046"/>
    <lineage>
        <taxon>Eukaryota</taxon>
        <taxon>Fungi</taxon>
        <taxon>Fungi incertae sedis</taxon>
        <taxon>Chytridiomycota</taxon>
        <taxon>Chytridiomycota incertae sedis</taxon>
        <taxon>Chytridiomycetes</taxon>
        <taxon>Chytridiales</taxon>
        <taxon>Chytriomycetaceae</taxon>
        <taxon>Rhizoclosmatium</taxon>
    </lineage>
</organism>
<evidence type="ECO:0000313" key="3">
    <source>
        <dbReference type="Proteomes" id="UP000193642"/>
    </source>
</evidence>
<gene>
    <name evidence="2" type="ORF">BCR33DRAFT_723860</name>
</gene>
<evidence type="ECO:0000256" key="1">
    <source>
        <dbReference type="SAM" id="MobiDB-lite"/>
    </source>
</evidence>
<protein>
    <submittedName>
        <fullName evidence="2">Uncharacterized protein</fullName>
    </submittedName>
</protein>
<dbReference type="EMBL" id="MCGO01000076">
    <property type="protein sequence ID" value="ORY31507.1"/>
    <property type="molecule type" value="Genomic_DNA"/>
</dbReference>
<dbReference type="Proteomes" id="UP000193642">
    <property type="component" value="Unassembled WGS sequence"/>
</dbReference>
<feature type="compositionally biased region" description="Pro residues" evidence="1">
    <location>
        <begin position="82"/>
        <end position="93"/>
    </location>
</feature>
<name>A0A1Y2BAK7_9FUNG</name>
<feature type="region of interest" description="Disordered" evidence="1">
    <location>
        <begin position="57"/>
        <end position="97"/>
    </location>
</feature>
<sequence length="239" mass="26082">MTTQPQQPASGRWLFIPSDIPADTIDETISLGYSDFFISELTSDSEDSETGVKLTLAQRRARHQEKRAARKNKWKPTSKPDVPLPLSPPPQPPALSDDEIKRIKTHDTVQGLIESLRLLNVRMEGLLTTNLSEDAELKTTQIEAVSTAISSATFVLDSMDSGAGDSGDESVAVTVAGETAETRAGKLGVLADRIKLYSEKLRDQSGSGEIVASRAEKHKGRKIDTAIRRVEREIKKAGM</sequence>
<dbReference type="OrthoDB" id="2137520at2759"/>
<dbReference type="AlphaFoldDB" id="A0A1Y2BAK7"/>
<accession>A0A1Y2BAK7</accession>